<dbReference type="Gene3D" id="3.40.50.300">
    <property type="entry name" value="P-loop containing nucleotide triphosphate hydrolases"/>
    <property type="match status" value="1"/>
</dbReference>
<name>A0ABY1PKN4_9RHOB</name>
<gene>
    <name evidence="5" type="ORF">SAMN06265373_111103</name>
</gene>
<comment type="caution">
    <text evidence="5">The sequence shown here is derived from an EMBL/GenBank/DDBJ whole genome shotgun (WGS) entry which is preliminary data.</text>
</comment>
<dbReference type="InterPro" id="IPR051120">
    <property type="entry name" value="ABC_AA/LPS_Transport"/>
</dbReference>
<dbReference type="InterPro" id="IPR003439">
    <property type="entry name" value="ABC_transporter-like_ATP-bd"/>
</dbReference>
<dbReference type="InterPro" id="IPR003593">
    <property type="entry name" value="AAA+_ATPase"/>
</dbReference>
<evidence type="ECO:0000259" key="4">
    <source>
        <dbReference type="PROSITE" id="PS50893"/>
    </source>
</evidence>
<reference evidence="5 6" key="1">
    <citation type="submission" date="2017-05" db="EMBL/GenBank/DDBJ databases">
        <authorList>
            <person name="Varghese N."/>
            <person name="Submissions S."/>
        </authorList>
    </citation>
    <scope>NUCLEOTIDE SEQUENCE [LARGE SCALE GENOMIC DNA]</scope>
    <source>
        <strain evidence="5 6">DSM 29734</strain>
    </source>
</reference>
<accession>A0ABY1PKN4</accession>
<evidence type="ECO:0000313" key="6">
    <source>
        <dbReference type="Proteomes" id="UP001157961"/>
    </source>
</evidence>
<keyword evidence="3 5" id="KW-0067">ATP-binding</keyword>
<evidence type="ECO:0000256" key="1">
    <source>
        <dbReference type="ARBA" id="ARBA00022448"/>
    </source>
</evidence>
<dbReference type="RefSeq" id="WP_283427883.1">
    <property type="nucleotide sequence ID" value="NZ_FXTY01000011.1"/>
</dbReference>
<keyword evidence="2" id="KW-0547">Nucleotide-binding</keyword>
<keyword evidence="1" id="KW-0813">Transport</keyword>
<evidence type="ECO:0000313" key="5">
    <source>
        <dbReference type="EMBL" id="SMP35530.1"/>
    </source>
</evidence>
<dbReference type="GO" id="GO:0005524">
    <property type="term" value="F:ATP binding"/>
    <property type="evidence" value="ECO:0007669"/>
    <property type="project" value="UniProtKB-KW"/>
</dbReference>
<dbReference type="PANTHER" id="PTHR45772">
    <property type="entry name" value="CONSERVED COMPONENT OF ABC TRANSPORTER FOR NATURAL AMINO ACIDS-RELATED"/>
    <property type="match status" value="1"/>
</dbReference>
<dbReference type="Proteomes" id="UP001157961">
    <property type="component" value="Unassembled WGS sequence"/>
</dbReference>
<protein>
    <submittedName>
        <fullName evidence="5">Amino acid/amide ABC transporter ATP-binding protein 1, HAAT family</fullName>
    </submittedName>
</protein>
<evidence type="ECO:0000256" key="3">
    <source>
        <dbReference type="ARBA" id="ARBA00022840"/>
    </source>
</evidence>
<dbReference type="EMBL" id="FXTY01000011">
    <property type="protein sequence ID" value="SMP35530.1"/>
    <property type="molecule type" value="Genomic_DNA"/>
</dbReference>
<evidence type="ECO:0000256" key="2">
    <source>
        <dbReference type="ARBA" id="ARBA00022741"/>
    </source>
</evidence>
<dbReference type="SUPFAM" id="SSF52540">
    <property type="entry name" value="P-loop containing nucleoside triphosphate hydrolases"/>
    <property type="match status" value="1"/>
</dbReference>
<sequence>MPISHDHKTANALEIQGVGRRFGGFWAVKDVSLSVRPGERRAVLGPNGAGKTTLFNVLTGDLVASAGTIRMDGADVTQTPMHKRIKGGLRRTYQHAHLFDGLTIRETLFLAVSGVAGGWQRFLPLKPNDDAIGKAENLAGMAGLSSDLDREVANLSHGQRRQLEIGMALAETPKMLLLDEPAAGLSPSERPRLAELLLSLPKDITIVLIEHDMDIALRTSDSVSVLHNGRLLAEGSPENIMSNEAVHNVYMGGAHGH</sequence>
<dbReference type="PANTHER" id="PTHR45772:SF7">
    <property type="entry name" value="AMINO ACID ABC TRANSPORTER ATP-BINDING PROTEIN"/>
    <property type="match status" value="1"/>
</dbReference>
<dbReference type="Pfam" id="PF00005">
    <property type="entry name" value="ABC_tran"/>
    <property type="match status" value="1"/>
</dbReference>
<keyword evidence="6" id="KW-1185">Reference proteome</keyword>
<dbReference type="SMART" id="SM00382">
    <property type="entry name" value="AAA"/>
    <property type="match status" value="1"/>
</dbReference>
<dbReference type="CDD" id="cd03219">
    <property type="entry name" value="ABC_Mj1267_LivG_branched"/>
    <property type="match status" value="1"/>
</dbReference>
<organism evidence="5 6">
    <name type="scientific">Shimia sagamensis</name>
    <dbReference type="NCBI Taxonomy" id="1566352"/>
    <lineage>
        <taxon>Bacteria</taxon>
        <taxon>Pseudomonadati</taxon>
        <taxon>Pseudomonadota</taxon>
        <taxon>Alphaproteobacteria</taxon>
        <taxon>Rhodobacterales</taxon>
        <taxon>Roseobacteraceae</taxon>
    </lineage>
</organism>
<feature type="domain" description="ABC transporter" evidence="4">
    <location>
        <begin position="13"/>
        <end position="253"/>
    </location>
</feature>
<proteinExistence type="predicted"/>
<dbReference type="InterPro" id="IPR027417">
    <property type="entry name" value="P-loop_NTPase"/>
</dbReference>
<dbReference type="PROSITE" id="PS50893">
    <property type="entry name" value="ABC_TRANSPORTER_2"/>
    <property type="match status" value="1"/>
</dbReference>